<feature type="region of interest" description="Disordered" evidence="1">
    <location>
        <begin position="36"/>
        <end position="76"/>
    </location>
</feature>
<evidence type="ECO:0000313" key="2">
    <source>
        <dbReference type="EMBL" id="KAF9477038.1"/>
    </source>
</evidence>
<gene>
    <name evidence="2" type="ORF">BDN70DRAFT_881683</name>
</gene>
<feature type="compositionally biased region" description="Polar residues" evidence="1">
    <location>
        <begin position="59"/>
        <end position="70"/>
    </location>
</feature>
<protein>
    <submittedName>
        <fullName evidence="2">Uncharacterized protein</fullName>
    </submittedName>
</protein>
<dbReference type="AlphaFoldDB" id="A0A9P6CYW6"/>
<dbReference type="Proteomes" id="UP000807469">
    <property type="component" value="Unassembled WGS sequence"/>
</dbReference>
<dbReference type="OrthoDB" id="3215388at2759"/>
<feature type="region of interest" description="Disordered" evidence="1">
    <location>
        <begin position="1"/>
        <end position="20"/>
    </location>
</feature>
<proteinExistence type="predicted"/>
<comment type="caution">
    <text evidence="2">The sequence shown here is derived from an EMBL/GenBank/DDBJ whole genome shotgun (WGS) entry which is preliminary data.</text>
</comment>
<dbReference type="EMBL" id="MU155274">
    <property type="protein sequence ID" value="KAF9477038.1"/>
    <property type="molecule type" value="Genomic_DNA"/>
</dbReference>
<reference evidence="2" key="1">
    <citation type="submission" date="2020-11" db="EMBL/GenBank/DDBJ databases">
        <authorList>
            <consortium name="DOE Joint Genome Institute"/>
            <person name="Ahrendt S."/>
            <person name="Riley R."/>
            <person name="Andreopoulos W."/>
            <person name="Labutti K."/>
            <person name="Pangilinan J."/>
            <person name="Ruiz-Duenas F.J."/>
            <person name="Barrasa J.M."/>
            <person name="Sanchez-Garcia M."/>
            <person name="Camarero S."/>
            <person name="Miyauchi S."/>
            <person name="Serrano A."/>
            <person name="Linde D."/>
            <person name="Babiker R."/>
            <person name="Drula E."/>
            <person name="Ayuso-Fernandez I."/>
            <person name="Pacheco R."/>
            <person name="Padilla G."/>
            <person name="Ferreira P."/>
            <person name="Barriuso J."/>
            <person name="Kellner H."/>
            <person name="Castanera R."/>
            <person name="Alfaro M."/>
            <person name="Ramirez L."/>
            <person name="Pisabarro A.G."/>
            <person name="Kuo A."/>
            <person name="Tritt A."/>
            <person name="Lipzen A."/>
            <person name="He G."/>
            <person name="Yan M."/>
            <person name="Ng V."/>
            <person name="Cullen D."/>
            <person name="Martin F."/>
            <person name="Rosso M.-N."/>
            <person name="Henrissat B."/>
            <person name="Hibbett D."/>
            <person name="Martinez A.T."/>
            <person name="Grigoriev I.V."/>
        </authorList>
    </citation>
    <scope>NUCLEOTIDE SEQUENCE</scope>
    <source>
        <strain evidence="2">CIRM-BRFM 674</strain>
    </source>
</reference>
<evidence type="ECO:0000256" key="1">
    <source>
        <dbReference type="SAM" id="MobiDB-lite"/>
    </source>
</evidence>
<accession>A0A9P6CYW6</accession>
<name>A0A9P6CYW6_9AGAR</name>
<organism evidence="2 3">
    <name type="scientific">Pholiota conissans</name>
    <dbReference type="NCBI Taxonomy" id="109636"/>
    <lineage>
        <taxon>Eukaryota</taxon>
        <taxon>Fungi</taxon>
        <taxon>Dikarya</taxon>
        <taxon>Basidiomycota</taxon>
        <taxon>Agaricomycotina</taxon>
        <taxon>Agaricomycetes</taxon>
        <taxon>Agaricomycetidae</taxon>
        <taxon>Agaricales</taxon>
        <taxon>Agaricineae</taxon>
        <taxon>Strophariaceae</taxon>
        <taxon>Pholiota</taxon>
    </lineage>
</organism>
<evidence type="ECO:0000313" key="3">
    <source>
        <dbReference type="Proteomes" id="UP000807469"/>
    </source>
</evidence>
<feature type="compositionally biased region" description="Low complexity" evidence="1">
    <location>
        <begin position="1"/>
        <end position="19"/>
    </location>
</feature>
<keyword evidence="3" id="KW-1185">Reference proteome</keyword>
<sequence length="99" mass="10659">MNTSTSSLLSSKLSQPSPKNYEAAFGRLSSLYGFGGGIPSLPRKSKKSTSSSPKTSKRQLQMTRPSQSARPQKDYEAAFAQLSSNYGFGGGYPSMPTRQ</sequence>